<gene>
    <name evidence="1" type="ORF">LCGC14_0530230</name>
</gene>
<protein>
    <recommendedName>
        <fullName evidence="2">Exostosin GT47 domain-containing protein</fullName>
    </recommendedName>
</protein>
<evidence type="ECO:0008006" key="2">
    <source>
        <dbReference type="Google" id="ProtNLM"/>
    </source>
</evidence>
<name>A0A0F9V3W6_9ZZZZ</name>
<proteinExistence type="predicted"/>
<sequence length="365" mass="42491">MKFLMLRGQVPQDRNAKEIMFDKREDIDDVWSQLFFAMLEDNDSSELWYWGGKRTKKFTENFTERWVPFFENYETEFVPDVIFCRGGFQEYHTILKRFPKAVKIYYGAGNRFLPQPGFHDYDIILQDSPEQVEICKAQFPKALTTLYVKPAADNVFYPIDCKKDFDVCFPANASQSFKGHNFVYSTVPKNIKLLNLGNRPKRYAHGDNVTSLRSSRTGMAKNISRCKVGIVAVNSRVDSCPRVIPEMLACGIPIIVLDDVRFWQSKYIVSANNSWADDATDKLTNKKNFWSTIIRFWQNRYVVSVADSCTKDATGELTSQENFWSTVEMVLNHLEYYNPRKYYEENLSLDHAGKFIREKIDEISV</sequence>
<dbReference type="AlphaFoldDB" id="A0A0F9V3W6"/>
<organism evidence="1">
    <name type="scientific">marine sediment metagenome</name>
    <dbReference type="NCBI Taxonomy" id="412755"/>
    <lineage>
        <taxon>unclassified sequences</taxon>
        <taxon>metagenomes</taxon>
        <taxon>ecological metagenomes</taxon>
    </lineage>
</organism>
<reference evidence="1" key="1">
    <citation type="journal article" date="2015" name="Nature">
        <title>Complex archaea that bridge the gap between prokaryotes and eukaryotes.</title>
        <authorList>
            <person name="Spang A."/>
            <person name="Saw J.H."/>
            <person name="Jorgensen S.L."/>
            <person name="Zaremba-Niedzwiedzka K."/>
            <person name="Martijn J."/>
            <person name="Lind A.E."/>
            <person name="van Eijk R."/>
            <person name="Schleper C."/>
            <person name="Guy L."/>
            <person name="Ettema T.J."/>
        </authorList>
    </citation>
    <scope>NUCLEOTIDE SEQUENCE</scope>
</reference>
<accession>A0A0F9V3W6</accession>
<comment type="caution">
    <text evidence="1">The sequence shown here is derived from an EMBL/GenBank/DDBJ whole genome shotgun (WGS) entry which is preliminary data.</text>
</comment>
<evidence type="ECO:0000313" key="1">
    <source>
        <dbReference type="EMBL" id="KKN60583.1"/>
    </source>
</evidence>
<dbReference type="EMBL" id="LAZR01000690">
    <property type="protein sequence ID" value="KKN60583.1"/>
    <property type="molecule type" value="Genomic_DNA"/>
</dbReference>
<dbReference type="SUPFAM" id="SSF53756">
    <property type="entry name" value="UDP-Glycosyltransferase/glycogen phosphorylase"/>
    <property type="match status" value="1"/>
</dbReference>